<name>A0A1H8BHH3_9BACL</name>
<dbReference type="AlphaFoldDB" id="A0A1H8BHH3"/>
<evidence type="ECO:0000313" key="2">
    <source>
        <dbReference type="EMBL" id="SEM82196.1"/>
    </source>
</evidence>
<evidence type="ECO:0000313" key="3">
    <source>
        <dbReference type="Proteomes" id="UP000199695"/>
    </source>
</evidence>
<dbReference type="InterPro" id="IPR018604">
    <property type="entry name" value="YycI-like"/>
</dbReference>
<dbReference type="Proteomes" id="UP000199695">
    <property type="component" value="Unassembled WGS sequence"/>
</dbReference>
<feature type="domain" description="Regulatory protein YycH-like" evidence="1">
    <location>
        <begin position="41"/>
        <end position="236"/>
    </location>
</feature>
<dbReference type="STRING" id="1173111.SAMN05444955_102186"/>
<dbReference type="RefSeq" id="WP_089965125.1">
    <property type="nucleotide sequence ID" value="NZ_FOCQ01000002.1"/>
</dbReference>
<keyword evidence="3" id="KW-1185">Reference proteome</keyword>
<dbReference type="GO" id="GO:0016020">
    <property type="term" value="C:membrane"/>
    <property type="evidence" value="ECO:0007669"/>
    <property type="project" value="InterPro"/>
</dbReference>
<dbReference type="Pfam" id="PF09648">
    <property type="entry name" value="YycI"/>
    <property type="match status" value="1"/>
</dbReference>
<proteinExistence type="predicted"/>
<gene>
    <name evidence="2" type="ORF">SAMN05444955_102186</name>
</gene>
<sequence>MDWSRAKTILIIAFVILDLFLASQLNEMMQQKSQYVKANHITDQQINSLLKDAQVKLTASKPDNLSQINFYKATIHAMAGWQKDEQGGSVKNFPVPLSYQNDQDLERLLKEQIPFFHEYRRSAYDSVPNKKIVFLQTSRGHTIFDGRIEVNLAGSRKVESIRVVHYQLKNPSAVKLISFNTALFRLINSGETNKNTAITSAELGYRAKTYPTASDEFVLIPYWRFRVGNETLYVNAMNRGSNDDVEVVPSEKQIENKGKK</sequence>
<dbReference type="OrthoDB" id="2388036at2"/>
<dbReference type="EMBL" id="FOCQ01000002">
    <property type="protein sequence ID" value="SEM82196.1"/>
    <property type="molecule type" value="Genomic_DNA"/>
</dbReference>
<protein>
    <submittedName>
        <fullName evidence="2">Two-component signal transduction system YycFG, regulatory protein YycI</fullName>
    </submittedName>
</protein>
<accession>A0A1H8BHH3</accession>
<evidence type="ECO:0000259" key="1">
    <source>
        <dbReference type="Pfam" id="PF09648"/>
    </source>
</evidence>
<dbReference type="Gene3D" id="2.40.128.690">
    <property type="entry name" value="YycH protein, domain 3-like"/>
    <property type="match status" value="1"/>
</dbReference>
<reference evidence="2 3" key="1">
    <citation type="submission" date="2016-10" db="EMBL/GenBank/DDBJ databases">
        <authorList>
            <person name="de Groot N.N."/>
        </authorList>
    </citation>
    <scope>NUCLEOTIDE SEQUENCE [LARGE SCALE GENOMIC DNA]</scope>
    <source>
        <strain evidence="2 3">DSM 46701</strain>
    </source>
</reference>
<organism evidence="2 3">
    <name type="scientific">Lihuaxuella thermophila</name>
    <dbReference type="NCBI Taxonomy" id="1173111"/>
    <lineage>
        <taxon>Bacteria</taxon>
        <taxon>Bacillati</taxon>
        <taxon>Bacillota</taxon>
        <taxon>Bacilli</taxon>
        <taxon>Bacillales</taxon>
        <taxon>Thermoactinomycetaceae</taxon>
        <taxon>Lihuaxuella</taxon>
    </lineage>
</organism>